<evidence type="ECO:0000256" key="1">
    <source>
        <dbReference type="SAM" id="MobiDB-lite"/>
    </source>
</evidence>
<sequence length="122" mass="12883">MSGVPELVGRFRADVGAAVTRARRAASEAGVRVAAQRAGNRTRGGGAATSGDVRRVATGFRVERGLPLGPVDLPESEESRKQTDTNANAEPPSRFRSAPGPRGRLPRESGDDEDFSQARILS</sequence>
<accession>A0A7W7WTB4</accession>
<evidence type="ECO:0000313" key="3">
    <source>
        <dbReference type="Proteomes" id="UP000542674"/>
    </source>
</evidence>
<reference evidence="2 3" key="1">
    <citation type="submission" date="2020-08" db="EMBL/GenBank/DDBJ databases">
        <title>Sequencing the genomes of 1000 actinobacteria strains.</title>
        <authorList>
            <person name="Klenk H.-P."/>
        </authorList>
    </citation>
    <scope>NUCLEOTIDE SEQUENCE [LARGE SCALE GENOMIC DNA]</scope>
    <source>
        <strain evidence="2 3">DSM 45084</strain>
    </source>
</reference>
<keyword evidence="2" id="KW-0670">Pyruvate</keyword>
<organism evidence="2 3">
    <name type="scientific">Saccharothrix violaceirubra</name>
    <dbReference type="NCBI Taxonomy" id="413306"/>
    <lineage>
        <taxon>Bacteria</taxon>
        <taxon>Bacillati</taxon>
        <taxon>Actinomycetota</taxon>
        <taxon>Actinomycetes</taxon>
        <taxon>Pseudonocardiales</taxon>
        <taxon>Pseudonocardiaceae</taxon>
        <taxon>Saccharothrix</taxon>
    </lineage>
</organism>
<proteinExistence type="predicted"/>
<name>A0A7W7WTB4_9PSEU</name>
<keyword evidence="2" id="KW-0808">Transferase</keyword>
<keyword evidence="2" id="KW-0012">Acyltransferase</keyword>
<gene>
    <name evidence="2" type="ORF">F4559_000288</name>
</gene>
<feature type="region of interest" description="Disordered" evidence="1">
    <location>
        <begin position="24"/>
        <end position="122"/>
    </location>
</feature>
<dbReference type="Proteomes" id="UP000542674">
    <property type="component" value="Unassembled WGS sequence"/>
</dbReference>
<dbReference type="AlphaFoldDB" id="A0A7W7WTB4"/>
<evidence type="ECO:0000313" key="2">
    <source>
        <dbReference type="EMBL" id="MBB4962929.1"/>
    </source>
</evidence>
<keyword evidence="3" id="KW-1185">Reference proteome</keyword>
<dbReference type="GO" id="GO:0016746">
    <property type="term" value="F:acyltransferase activity"/>
    <property type="evidence" value="ECO:0007669"/>
    <property type="project" value="UniProtKB-KW"/>
</dbReference>
<protein>
    <submittedName>
        <fullName evidence="2">Pyruvate/2-oxoglutarate dehydrogenase complex dihydrolipoamide acyltransferase (E2) component</fullName>
    </submittedName>
</protein>
<comment type="caution">
    <text evidence="2">The sequence shown here is derived from an EMBL/GenBank/DDBJ whole genome shotgun (WGS) entry which is preliminary data.</text>
</comment>
<dbReference type="EMBL" id="JACHJS010000001">
    <property type="protein sequence ID" value="MBB4962929.1"/>
    <property type="molecule type" value="Genomic_DNA"/>
</dbReference>